<evidence type="ECO:0000256" key="2">
    <source>
        <dbReference type="ARBA" id="ARBA00022737"/>
    </source>
</evidence>
<feature type="compositionally biased region" description="Basic and acidic residues" evidence="3">
    <location>
        <begin position="32"/>
        <end position="46"/>
    </location>
</feature>
<evidence type="ECO:0000313" key="4">
    <source>
        <dbReference type="EMBL" id="EEQ34012.1"/>
    </source>
</evidence>
<feature type="region of interest" description="Disordered" evidence="3">
    <location>
        <begin position="18"/>
        <end position="46"/>
    </location>
</feature>
<dbReference type="Proteomes" id="UP000002035">
    <property type="component" value="Unassembled WGS sequence"/>
</dbReference>
<keyword evidence="1" id="KW-0853">WD repeat</keyword>
<dbReference type="OMA" id="ELNHREW"/>
<keyword evidence="2" id="KW-0677">Repeat</keyword>
<dbReference type="AlphaFoldDB" id="C5FVS8"/>
<keyword evidence="5" id="KW-1185">Reference proteome</keyword>
<dbReference type="GeneID" id="9227909"/>
<dbReference type="InterPro" id="IPR052254">
    <property type="entry name" value="CUL4-DDB1_E3_ligase_receptor"/>
</dbReference>
<proteinExistence type="predicted"/>
<dbReference type="EMBL" id="DS995706">
    <property type="protein sequence ID" value="EEQ34012.1"/>
    <property type="molecule type" value="Genomic_DNA"/>
</dbReference>
<protein>
    <submittedName>
        <fullName evidence="4">Uncharacterized protein</fullName>
    </submittedName>
</protein>
<reference evidence="5" key="1">
    <citation type="journal article" date="2012" name="MBio">
        <title>Comparative genome analysis of Trichophyton rubrum and related dermatophytes reveals candidate genes involved in infection.</title>
        <authorList>
            <person name="Martinez D.A."/>
            <person name="Oliver B.G."/>
            <person name="Graeser Y."/>
            <person name="Goldberg J.M."/>
            <person name="Li W."/>
            <person name="Martinez-Rossi N.M."/>
            <person name="Monod M."/>
            <person name="Shelest E."/>
            <person name="Barton R.C."/>
            <person name="Birch E."/>
            <person name="Brakhage A.A."/>
            <person name="Chen Z."/>
            <person name="Gurr S.J."/>
            <person name="Heiman D."/>
            <person name="Heitman J."/>
            <person name="Kosti I."/>
            <person name="Rossi A."/>
            <person name="Saif S."/>
            <person name="Samalova M."/>
            <person name="Saunders C.W."/>
            <person name="Shea T."/>
            <person name="Summerbell R.C."/>
            <person name="Xu J."/>
            <person name="Young S."/>
            <person name="Zeng Q."/>
            <person name="Birren B.W."/>
            <person name="Cuomo C.A."/>
            <person name="White T.C."/>
        </authorList>
    </citation>
    <scope>NUCLEOTIDE SEQUENCE [LARGE SCALE GENOMIC DNA]</scope>
    <source>
        <strain evidence="5">ATCC MYA-4605 / CBS 113480</strain>
    </source>
</reference>
<accession>C5FVS8</accession>
<dbReference type="VEuPathDB" id="FungiDB:MCYG_06831"/>
<evidence type="ECO:0000256" key="1">
    <source>
        <dbReference type="ARBA" id="ARBA00022574"/>
    </source>
</evidence>
<dbReference type="GO" id="GO:0080008">
    <property type="term" value="C:Cul4-RING E3 ubiquitin ligase complex"/>
    <property type="evidence" value="ECO:0007669"/>
    <property type="project" value="TreeGrafter"/>
</dbReference>
<dbReference type="RefSeq" id="XP_002844867.1">
    <property type="nucleotide sequence ID" value="XM_002844821.1"/>
</dbReference>
<evidence type="ECO:0000256" key="3">
    <source>
        <dbReference type="SAM" id="MobiDB-lite"/>
    </source>
</evidence>
<dbReference type="STRING" id="554155.C5FVS8"/>
<sequence>MRSIPGYHYDPEKKKYFKIQPGHTAQSGSKYSEAEVKRREKQFTKRKQKDVYHERTRLERVERAKILGLPIIGSLGVELETGRRKAPSRDTLNQRTIACASLMEPRQLVNLGYRGKHYCHQFARDPRTGIILTALKPTSTSNFSAFRPISPDRPWKYDEHVDKGIIELNHREWIIALSINHTGHVLSLDII</sequence>
<dbReference type="PANTHER" id="PTHR44472">
    <property type="entry name" value="DDB1- AND CUL4-ASSOCIATED FACTOR 4-RELATED"/>
    <property type="match status" value="1"/>
</dbReference>
<gene>
    <name evidence="4" type="ORF">MCYG_06831</name>
</gene>
<evidence type="ECO:0000313" key="5">
    <source>
        <dbReference type="Proteomes" id="UP000002035"/>
    </source>
</evidence>
<dbReference type="HOGENOM" id="CLU_1421118_0_0_1"/>
<organism evidence="4 5">
    <name type="scientific">Arthroderma otae (strain ATCC MYA-4605 / CBS 113480)</name>
    <name type="common">Microsporum canis</name>
    <dbReference type="NCBI Taxonomy" id="554155"/>
    <lineage>
        <taxon>Eukaryota</taxon>
        <taxon>Fungi</taxon>
        <taxon>Dikarya</taxon>
        <taxon>Ascomycota</taxon>
        <taxon>Pezizomycotina</taxon>
        <taxon>Eurotiomycetes</taxon>
        <taxon>Eurotiomycetidae</taxon>
        <taxon>Onygenales</taxon>
        <taxon>Arthrodermataceae</taxon>
        <taxon>Microsporum</taxon>
    </lineage>
</organism>
<dbReference type="eggNOG" id="KOG2695">
    <property type="taxonomic scope" value="Eukaryota"/>
</dbReference>
<dbReference type="PANTHER" id="PTHR44472:SF1">
    <property type="entry name" value="DDB1 AND CUL4 ASSOCIATED FACTOR 4"/>
    <property type="match status" value="1"/>
</dbReference>
<dbReference type="OrthoDB" id="4198799at2759"/>
<name>C5FVS8_ARTOC</name>